<dbReference type="InterPro" id="IPR011990">
    <property type="entry name" value="TPR-like_helical_dom_sf"/>
</dbReference>
<comment type="caution">
    <text evidence="2">The sequence shown here is derived from an EMBL/GenBank/DDBJ whole genome shotgun (WGS) entry which is preliminary data.</text>
</comment>
<dbReference type="SUPFAM" id="SSF47413">
    <property type="entry name" value="lambda repressor-like DNA-binding domains"/>
    <property type="match status" value="1"/>
</dbReference>
<dbReference type="InterPro" id="IPR001387">
    <property type="entry name" value="Cro/C1-type_HTH"/>
</dbReference>
<dbReference type="Pfam" id="PF13560">
    <property type="entry name" value="HTH_31"/>
    <property type="match status" value="1"/>
</dbReference>
<reference evidence="3" key="1">
    <citation type="journal article" date="2019" name="Int. J. Syst. Evol. Microbiol.">
        <title>The Global Catalogue of Microorganisms (GCM) 10K type strain sequencing project: providing services to taxonomists for standard genome sequencing and annotation.</title>
        <authorList>
            <consortium name="The Broad Institute Genomics Platform"/>
            <consortium name="The Broad Institute Genome Sequencing Center for Infectious Disease"/>
            <person name="Wu L."/>
            <person name="Ma J."/>
        </authorList>
    </citation>
    <scope>NUCLEOTIDE SEQUENCE [LARGE SCALE GENOMIC DNA]</scope>
    <source>
        <strain evidence="3">JCM 18303</strain>
    </source>
</reference>
<accession>A0ABP9Q7S2</accession>
<evidence type="ECO:0000259" key="1">
    <source>
        <dbReference type="PROSITE" id="PS50943"/>
    </source>
</evidence>
<gene>
    <name evidence="2" type="ORF">GCM10023321_37630</name>
</gene>
<keyword evidence="3" id="KW-1185">Reference proteome</keyword>
<proteinExistence type="predicted"/>
<feature type="domain" description="HTH cro/C1-type" evidence="1">
    <location>
        <begin position="19"/>
        <end position="73"/>
    </location>
</feature>
<evidence type="ECO:0000313" key="3">
    <source>
        <dbReference type="Proteomes" id="UP001428817"/>
    </source>
</evidence>
<dbReference type="SUPFAM" id="SSF48452">
    <property type="entry name" value="TPR-like"/>
    <property type="match status" value="1"/>
</dbReference>
<dbReference type="RefSeq" id="WP_185059152.1">
    <property type="nucleotide sequence ID" value="NZ_BAABJP010000015.1"/>
</dbReference>
<protein>
    <recommendedName>
        <fullName evidence="1">HTH cro/C1-type domain-containing protein</fullName>
    </recommendedName>
</protein>
<dbReference type="Proteomes" id="UP001428817">
    <property type="component" value="Unassembled WGS sequence"/>
</dbReference>
<evidence type="ECO:0000313" key="2">
    <source>
        <dbReference type="EMBL" id="GAA5158192.1"/>
    </source>
</evidence>
<dbReference type="InterPro" id="IPR010982">
    <property type="entry name" value="Lambda_DNA-bd_dom_sf"/>
</dbReference>
<name>A0ABP9Q7S2_9PSEU</name>
<organism evidence="2 3">
    <name type="scientific">Pseudonocardia eucalypti</name>
    <dbReference type="NCBI Taxonomy" id="648755"/>
    <lineage>
        <taxon>Bacteria</taxon>
        <taxon>Bacillati</taxon>
        <taxon>Actinomycetota</taxon>
        <taxon>Actinomycetes</taxon>
        <taxon>Pseudonocardiales</taxon>
        <taxon>Pseudonocardiaceae</taxon>
        <taxon>Pseudonocardia</taxon>
    </lineage>
</organism>
<dbReference type="CDD" id="cd00093">
    <property type="entry name" value="HTH_XRE"/>
    <property type="match status" value="1"/>
</dbReference>
<dbReference type="Gene3D" id="1.10.260.40">
    <property type="entry name" value="lambda repressor-like DNA-binding domains"/>
    <property type="match status" value="1"/>
</dbReference>
<dbReference type="EMBL" id="BAABJP010000015">
    <property type="protein sequence ID" value="GAA5158192.1"/>
    <property type="molecule type" value="Genomic_DNA"/>
</dbReference>
<dbReference type="SMART" id="SM00530">
    <property type="entry name" value="HTH_XRE"/>
    <property type="match status" value="1"/>
</dbReference>
<sequence length="439" mass="48190">MAREPAAIAGMRRELGHHLAAFRRAADLTQGQLADATGFDRTTVNHIEKGRSRADERFWQTADQACRADGALLTAYRELEATKATYDQQERQRELEVARATAAQLQQPNGQASSSLWLAVPDLGDGDELEALELARRVGASDVGDETLTRLEAMVDELAVAYPTTPPAVLLERIRQHLGYVSRLLDARKTLHEHQRLLVVGAWLSLLGATAHIDLKQYPAAAARLKTAASLARHAGHDEIRAWCYETEAWRVLTEGGYRRALELSRAAQAIAPAGSSAAIQATAQEGRAWARLGQPKETYAAIERVNKLVSPLPKPDRPEHHYRYDPDKSVAYVATTLAWLGDPAAEGFSREIISRLAPHDDVAKWPRRAASANIDLALALLVTDRLDEACDATLRAISSGRVVPSNHWRAAEVVEAVEARQLPEAAGLREAYEGMRRG</sequence>
<dbReference type="PROSITE" id="PS50943">
    <property type="entry name" value="HTH_CROC1"/>
    <property type="match status" value="1"/>
</dbReference>